<reference evidence="1" key="1">
    <citation type="submission" date="2020-04" db="EMBL/GenBank/DDBJ databases">
        <authorList>
            <person name="Chiriac C."/>
            <person name="Salcher M."/>
            <person name="Ghai R."/>
            <person name="Kavagutti S V."/>
        </authorList>
    </citation>
    <scope>NUCLEOTIDE SEQUENCE</scope>
</reference>
<sequence>MFRLPKTKGSSSVFQYGNVAKWLMRLLHTEYGVGSTPTITTIAG</sequence>
<accession>A0A6J5LYY2</accession>
<dbReference type="EMBL" id="LR796341">
    <property type="protein sequence ID" value="CAB4137960.1"/>
    <property type="molecule type" value="Genomic_DNA"/>
</dbReference>
<proteinExistence type="predicted"/>
<gene>
    <name evidence="1" type="ORF">UFOVP328_154</name>
</gene>
<protein>
    <submittedName>
        <fullName evidence="1">Uncharacterized protein</fullName>
    </submittedName>
</protein>
<evidence type="ECO:0000313" key="1">
    <source>
        <dbReference type="EMBL" id="CAB4137960.1"/>
    </source>
</evidence>
<name>A0A6J5LYY2_9CAUD</name>
<organism evidence="1">
    <name type="scientific">uncultured Caudovirales phage</name>
    <dbReference type="NCBI Taxonomy" id="2100421"/>
    <lineage>
        <taxon>Viruses</taxon>
        <taxon>Duplodnaviria</taxon>
        <taxon>Heunggongvirae</taxon>
        <taxon>Uroviricota</taxon>
        <taxon>Caudoviricetes</taxon>
        <taxon>Peduoviridae</taxon>
        <taxon>Maltschvirus</taxon>
        <taxon>Maltschvirus maltsch</taxon>
    </lineage>
</organism>